<feature type="compositionally biased region" description="Basic and acidic residues" evidence="1">
    <location>
        <begin position="866"/>
        <end position="878"/>
    </location>
</feature>
<feature type="compositionally biased region" description="Basic and acidic residues" evidence="1">
    <location>
        <begin position="1499"/>
        <end position="1512"/>
    </location>
</feature>
<evidence type="ECO:0000256" key="1">
    <source>
        <dbReference type="SAM" id="MobiDB-lite"/>
    </source>
</evidence>
<dbReference type="EMBL" id="JXXN02001617">
    <property type="protein sequence ID" value="THD24409.1"/>
    <property type="molecule type" value="Genomic_DNA"/>
</dbReference>
<dbReference type="GO" id="GO:1902412">
    <property type="term" value="P:regulation of mitotic cytokinesis"/>
    <property type="evidence" value="ECO:0007669"/>
    <property type="project" value="InterPro"/>
</dbReference>
<dbReference type="PANTHER" id="PTHR46302">
    <property type="entry name" value="DOUBLECORTIN DOMAIN-CONTAINING PROTEIN 1"/>
    <property type="match status" value="1"/>
</dbReference>
<feature type="region of interest" description="Disordered" evidence="1">
    <location>
        <begin position="1056"/>
        <end position="1089"/>
    </location>
</feature>
<feature type="region of interest" description="Disordered" evidence="1">
    <location>
        <begin position="1499"/>
        <end position="1519"/>
    </location>
</feature>
<dbReference type="Pfam" id="PF24478">
    <property type="entry name" value="DCX2_DCDC1"/>
    <property type="match status" value="1"/>
</dbReference>
<dbReference type="GO" id="GO:0035556">
    <property type="term" value="P:intracellular signal transduction"/>
    <property type="evidence" value="ECO:0007669"/>
    <property type="project" value="InterPro"/>
</dbReference>
<dbReference type="InterPro" id="IPR057424">
    <property type="entry name" value="Ubiquitin_DCDC1"/>
</dbReference>
<protein>
    <recommendedName>
        <fullName evidence="2">Doublecortin domain-containing protein</fullName>
    </recommendedName>
</protein>
<evidence type="ECO:0000313" key="3">
    <source>
        <dbReference type="EMBL" id="THD24409.1"/>
    </source>
</evidence>
<keyword evidence="4" id="KW-1185">Reference proteome</keyword>
<dbReference type="SUPFAM" id="SSF89837">
    <property type="entry name" value="Doublecortin (DC)"/>
    <property type="match status" value="5"/>
</dbReference>
<dbReference type="GO" id="GO:0030496">
    <property type="term" value="C:midbody"/>
    <property type="evidence" value="ECO:0007669"/>
    <property type="project" value="TreeGrafter"/>
</dbReference>
<dbReference type="InterPro" id="IPR043188">
    <property type="entry name" value="DCDC1"/>
</dbReference>
<dbReference type="Gene3D" id="3.10.20.230">
    <property type="entry name" value="Doublecortin domain"/>
    <property type="match status" value="1"/>
</dbReference>
<dbReference type="Pfam" id="PF25510">
    <property type="entry name" value="Ubiquitin_DCDC1"/>
    <property type="match status" value="1"/>
</dbReference>
<feature type="region of interest" description="Disordered" evidence="1">
    <location>
        <begin position="853"/>
        <end position="882"/>
    </location>
</feature>
<name>A0A4E0R707_FASHE</name>
<dbReference type="Proteomes" id="UP000230066">
    <property type="component" value="Unassembled WGS sequence"/>
</dbReference>
<dbReference type="PANTHER" id="PTHR46302:SF3">
    <property type="entry name" value="DOUBLECORTIN DOMAIN-CONTAINING PROTEIN 1"/>
    <property type="match status" value="1"/>
</dbReference>
<dbReference type="PROSITE" id="PS50309">
    <property type="entry name" value="DC"/>
    <property type="match status" value="2"/>
</dbReference>
<dbReference type="InterPro" id="IPR056415">
    <property type="entry name" value="DCX2_DCDC1"/>
</dbReference>
<accession>A0A4E0R707</accession>
<feature type="compositionally biased region" description="Polar residues" evidence="1">
    <location>
        <begin position="1825"/>
        <end position="1834"/>
    </location>
</feature>
<comment type="caution">
    <text evidence="3">The sequence shown here is derived from an EMBL/GenBank/DDBJ whole genome shotgun (WGS) entry which is preliminary data.</text>
</comment>
<organism evidence="3 4">
    <name type="scientific">Fasciola hepatica</name>
    <name type="common">Liver fluke</name>
    <dbReference type="NCBI Taxonomy" id="6192"/>
    <lineage>
        <taxon>Eukaryota</taxon>
        <taxon>Metazoa</taxon>
        <taxon>Spiralia</taxon>
        <taxon>Lophotrochozoa</taxon>
        <taxon>Platyhelminthes</taxon>
        <taxon>Trematoda</taxon>
        <taxon>Digenea</taxon>
        <taxon>Plagiorchiida</taxon>
        <taxon>Echinostomata</taxon>
        <taxon>Echinostomatoidea</taxon>
        <taxon>Fasciolidae</taxon>
        <taxon>Fasciola</taxon>
    </lineage>
</organism>
<feature type="domain" description="Doublecortin" evidence="2">
    <location>
        <begin position="384"/>
        <end position="476"/>
    </location>
</feature>
<feature type="compositionally biased region" description="Basic and acidic residues" evidence="1">
    <location>
        <begin position="1810"/>
        <end position="1824"/>
    </location>
</feature>
<feature type="region of interest" description="Disordered" evidence="1">
    <location>
        <begin position="1744"/>
        <end position="1764"/>
    </location>
</feature>
<feature type="domain" description="Doublecortin" evidence="2">
    <location>
        <begin position="57"/>
        <end position="132"/>
    </location>
</feature>
<evidence type="ECO:0000259" key="2">
    <source>
        <dbReference type="PROSITE" id="PS50309"/>
    </source>
</evidence>
<proteinExistence type="predicted"/>
<dbReference type="GO" id="GO:0008017">
    <property type="term" value="F:microtubule binding"/>
    <property type="evidence" value="ECO:0007669"/>
    <property type="project" value="InterPro"/>
</dbReference>
<dbReference type="InterPro" id="IPR003533">
    <property type="entry name" value="Doublecortin_dom"/>
</dbReference>
<reference evidence="3" key="1">
    <citation type="submission" date="2019-03" db="EMBL/GenBank/DDBJ databases">
        <title>Improved annotation for the trematode Fasciola hepatica.</title>
        <authorList>
            <person name="Choi Y.-J."/>
            <person name="Martin J."/>
            <person name="Mitreva M."/>
        </authorList>
    </citation>
    <scope>NUCLEOTIDE SEQUENCE [LARGE SCALE GENOMIC DNA]</scope>
</reference>
<dbReference type="InterPro" id="IPR036572">
    <property type="entry name" value="Doublecortin_dom_sf"/>
</dbReference>
<dbReference type="SMART" id="SM00537">
    <property type="entry name" value="DCX"/>
    <property type="match status" value="2"/>
</dbReference>
<feature type="compositionally biased region" description="Basic and acidic residues" evidence="1">
    <location>
        <begin position="1074"/>
        <end position="1089"/>
    </location>
</feature>
<sequence length="2061" mass="233202">MEFKTPCKEDNIGFSQKGNQVIISEQSNSIHCAKKKRRRRSTAVNFFSGYMSQPKVKTLRVFKNGCTQHMSRVLALSLSEVLSHATKALKLTSAARRIFLPSGEEVFDESQLEDEATIFVSCGEPFKDIRKIIRETEQLKVGSSWSLNGIQLPPNRPNKSTRVILSKRFRTLNDRKCLRILTFQNGSDTLAYEMVADSSNWESFLQTCTNRFQLGGPVRRVFGWNGEEIKNFSEIPRLDESLLGSNNHVLLSQTYRGPVWVSKGENHRPLGTYQYFTKCLRMLQSQLEPLLRYKKELEAAKCGDRSRIRQNRILSMTAKEVDEEVEKTEGKISQYKEWIRKLKLQQDTLKEEAERERTEGCHYTMRHISEVKGENKNLAVSSLMHLKVAMNGEQENPKYFDVHFDLQRVSRLTDEKEQQMRMLLDQVSQALVISSGSNSARVGLIQRLFFENGQQVTNVRQLRDDVVLFASFGEKWSTQRDLCLQIALFQVLQNDTGALQLETTSQQVLKSSKWKAICGLPKSTKMQLVYRDQYELTSDDQLQDRFPDAYSSESNNGENEVKSPLDHFSLLQSQNDSETVILPMITLDSRHSSTDANGCRSWQLAKSGCIRPKPFACNLVLGICSKMITKRGVIPQDVPNQGESEQKSKVVEGLQVGLVTQDTTDPWQRWQFDTDGYLHNEGDENLVLTCLQHATEEKSDRSSPVDEEEKVTMTPNSSEPILLRNGLFVAACKPLDRAHDCCQRWAIKQERWSTFGQWRFSCVDNPEWHRRALTWPIDRDGEPNNSLIWPVEGQLIPFAPPLNPVRGQPGSQTGAPKRLRVLKNGEANQSKAIFVTGPNVTKMHRVKHSNRTVWDKGNHSEWNSGESKHDDEKCEDNKSSQAKLHCTGTSVSKFEFNVFLDRCTSALHMISAARRVFDEDGTEHWSLDNLRRDQLVYVTSGEPFANVCRAQQEARLRTFFSSLSPIVDRADWYVSLVDQMKKDWVLTLSPSLSDGAELTLQPPAPRILSAMGVNGQSGTTEDKILEDRISCSTAHERACQASDFRWAEFQRQRFDDPNNAEGVQDSPAQATQKESTDITKKRRSRKEDLQRFSVSEDGIIYPQANPSMALTIIPGQDNKPQFQLKKRRFGDELQRLKLNNNGLITCGPHVVTCELPINTRSGKNPNVSDMKVCLNSPIRARFGRALQMAQFDPHSGLIYMLTTNSLDQEITAANITGICTHAIIETAVDQEGYIISPTDGQHRKSQKHPLNGLEVCLACSKSLLRRFKLTPVEPGKGFVCAFSRAREDNLGESGSLGLFHGGHLDLSTYEARWSVQYWKNRLTVDLTSLNAMRRRHAAIRGELNERPKTGSVKLLVYANGDARLLAPKLCVGSSIDGLRDLCTVCLELDEPIQLFYAADGTVINDLCDLFSWGERNYSQVIRQASYWQKWFCSNTSESAGDEWPEKECLDMIQQTVRRQSTDRRSSLHTNSDSALAPEFIYFTHPDVKRLVDLGVLHSEERPTDDTESDGRVEPLNPDQMPQSVEDADLWPHVTLAPRGELFQIGHVDGPGQNRDYELVIRISGIMGLLEFLPRCILTVKEETPLTLVLSYELFGHRILTDLFEPNATVLDDQTEIRIRSRLGPLRNYFTRVCPELSVSLHAVVEVSPDEEVIGSSDLKIGPAIANTVISLRSLMIVRDADGSEKSSVPEQYSPLRLIAQNLHSPRLRRAGPNGEDTVDDNFDDTEYLVPCDLITSVYLGEKGMDETRHRSPSPNRGRKSDTKEVDWSSLPIEVWASRGEQFIPLHTVYENVEMIRRKASSTNRSAHKNGKAEEPIDCHRRTSIPDDSSCSSPQPIRRKMYSPTLPKRSLYQQPLLKRVLVYRNRDQSMNSTLVWGDSLHEITHEAGIKLGLNGASGKLYTLDGSPINQLDELKQDQLVCLVRTSEQFQPPKELRNVEISANWIRAKHRFGPDATNLVVQTRAHPMFGVDAFAPTQEDKPRRSDRELKCVNVYENGKPIGTAQPIAGLSLRQLLEKATVVLRLPVPAVCFYSLSGIKILTYEQVLDDELLAVSTTGKRFLQ</sequence>
<gene>
    <name evidence="3" type="ORF">D915_004286</name>
</gene>
<feature type="region of interest" description="Disordered" evidence="1">
    <location>
        <begin position="1800"/>
        <end position="1838"/>
    </location>
</feature>
<evidence type="ECO:0000313" key="4">
    <source>
        <dbReference type="Proteomes" id="UP000230066"/>
    </source>
</evidence>
<feature type="region of interest" description="Disordered" evidence="1">
    <location>
        <begin position="697"/>
        <end position="716"/>
    </location>
</feature>